<evidence type="ECO:0000256" key="5">
    <source>
        <dbReference type="ARBA" id="ARBA00022737"/>
    </source>
</evidence>
<feature type="domain" description="Dynein heavy chain hydrolytic ATP-binding dynein motor region" evidence="17">
    <location>
        <begin position="275"/>
        <end position="372"/>
    </location>
</feature>
<keyword evidence="7" id="KW-0067">ATP-binding</keyword>
<evidence type="ECO:0000256" key="11">
    <source>
        <dbReference type="ARBA" id="ARBA00023175"/>
    </source>
</evidence>
<feature type="coiled-coil region" evidence="14">
    <location>
        <begin position="2421"/>
        <end position="2448"/>
    </location>
</feature>
<comment type="caution">
    <text evidence="23">The sequence shown here is derived from an EMBL/GenBank/DDBJ whole genome shotgun (WGS) entry which is preliminary data.</text>
</comment>
<name>A0A0V0R5A7_PSEPJ</name>
<feature type="domain" description="Dynein heavy chain AAA module D4" evidence="19">
    <location>
        <begin position="1024"/>
        <end position="1199"/>
    </location>
</feature>
<feature type="domain" description="Dynein heavy chain coiled coil stalk" evidence="18">
    <location>
        <begin position="1379"/>
        <end position="1575"/>
    </location>
</feature>
<dbReference type="InterPro" id="IPR026983">
    <property type="entry name" value="DHC"/>
</dbReference>
<evidence type="ECO:0000259" key="17">
    <source>
        <dbReference type="Pfam" id="PF12774"/>
    </source>
</evidence>
<dbReference type="FunFam" id="3.40.50.300:FF:000049">
    <property type="entry name" value="Dynein, axonemal, heavy chain 5"/>
    <property type="match status" value="1"/>
</dbReference>
<feature type="domain" description="Dynein heavy chain hydrolytic ATP-binding dynein motor region" evidence="17">
    <location>
        <begin position="17"/>
        <end position="252"/>
    </location>
</feature>
<keyword evidence="12" id="KW-0206">Cytoskeleton</keyword>
<evidence type="ECO:0000313" key="24">
    <source>
        <dbReference type="Proteomes" id="UP000054937"/>
    </source>
</evidence>
<evidence type="ECO:0000259" key="21">
    <source>
        <dbReference type="Pfam" id="PF17852"/>
    </source>
</evidence>
<dbReference type="Gene3D" id="1.20.920.20">
    <property type="match status" value="1"/>
</dbReference>
<evidence type="ECO:0000259" key="18">
    <source>
        <dbReference type="Pfam" id="PF12777"/>
    </source>
</evidence>
<dbReference type="Pfam" id="PF18198">
    <property type="entry name" value="AAA_lid_11"/>
    <property type="match status" value="1"/>
</dbReference>
<keyword evidence="24" id="KW-1185">Reference proteome</keyword>
<evidence type="ECO:0000256" key="1">
    <source>
        <dbReference type="ARBA" id="ARBA00004430"/>
    </source>
</evidence>
<dbReference type="Gene3D" id="1.10.8.720">
    <property type="entry name" value="Region D6 of dynein motor"/>
    <property type="match status" value="1"/>
</dbReference>
<dbReference type="InterPro" id="IPR027417">
    <property type="entry name" value="P-loop_NTPase"/>
</dbReference>
<dbReference type="InterPro" id="IPR004273">
    <property type="entry name" value="Dynein_heavy_D6_P-loop"/>
</dbReference>
<sequence>MAYMKCTVKCVQSQEDYGYEYLGNTQRLVITPLTVKSCITMMQAIKYNFGGMSTGPAGTGKTETVKDLSKALAKQCVVFNCSEAMDYIMIAKFFKGLVSSGAWCCFDEFNRLQIAVLSVISQQLLFLFRAKALRQEPQINFEGSDIYVKYSFGVFVTMNPGYQGKVELPDNCKSLFRLCAMMVPDYMKITEILLYSYGFRCAKAIAQKLVYTVQLVQEQLSTQPHYDFGLRNIKAIVVVSEMFKQNQIKNKQQNKANEQNSDSQSENQEDDQILNDTEEFQIILRALFYINLPKLLKEDELLFKNIVKDQFQDTQAKSTVEEIKLREDIIENINSLNLIPHQNFVEKVYQTYQTLLSMHGIMILGQTGSGKSTNIKILQKSFIKNNKRVNLYCLNPKAVTIGQLFGETTIEWRDGIFSNIVRKCSYDTSSTQHWLVMDGPIDTYWIENINSVLDETKKLCLANSQILNFTDNMKMLFEIENLENSSPSIVSRCSIIYMPVEEEKIHILWDSWIKKIFPIFKVLKIDQKLQIMTQYYLPPLVNFLKKQCVKIFNITANKLVESFLVLLHSFMSKYEYHEDDEDINTSHSIDQHQSNNISLDGENAQSIEEIVPLQAIENAKRLAIIIEPIFFQSIMWAFGGVITEKSKIIFEEFLKKLIIEDQTIQNINVLPLKGYLFDYIFDFNDQIFIKLEEALAINTEYSKYNQYCEVLIHTNQTYLIQQQVKEMFEQLNSCIIIGQKTTGKTKIIKNILETDLDPQEYSFQLIQMLGLSSCVQLKENLFSKLEKRRKKVFGPQLGKKHIYFIDDISIPKLNEFGASPTCELLREFLEYKGTYALKELDFIRFEQVAIIGSGKTLEKQSQRFLRKFLAFGSDELSDQQLCYIFKKLCLQYMTNLDDRMVSVEERQKIQEIVQNQLEILVKEFKIDKKELFPEESGEIQMWAEFMQKDELNRIYQPVLNREEFITKVQSFLEKYNQDFNFCLSGKKNLNLIMFMDVALFATKIARGVKSPFSNCLVLGSGGLLLNCKKIISQSMLEDLGQLFFSGDLMHLINDKEKEDIQISCQNECTKRNLIPNSIKIDKIYRARISQYVHLVLAMSPSNPDFGSILRNYPFILRNSDIVYLNKWSDEALLSVARIQLTEDQKNLQIENQLPNYLKALLQMHRMVEKVTNLQYIEMKRKVHVEPISFLDTIYFFQHLVENKKQYVKQEFERMSEGLKTIEKAKNQIILTEQSIIELKPELQKQKQNLINLVQKIQQEQIDYDQLEIEVTHQLEETKIEKQNIEEETEQKIAQLKEMEQQFLGSGMIQMPKLKKEHLQEIKVLQSPHQAVKATFAGLVILFEEKIKKKGGQLHFPGLSGYNQQQRTSVKKEENYFEIAKKYLLTSIIDLIESITNFNYKNISDDTLKKLEHVCFRQKDFFNAEAVNRTSFASKYIFHWIKSQVDQKMKFDEMKPVQENLKYLHILAEEKEKMVKTKGEELEKVKKHIIFLQEKLENTKLEQEKLDIKIKETDENHTRAKLLIEALNNESEKWQQYLNNLNSVSSFITGNALIVAFSLTNFGPLDFKYREILEEQMCQINQENGIKFNEEKSLIRFLSDEKMVKELHSQGIGKDDNSIQNALILQEVRKWPLLIDPQGQANNFIKQKGKRMIQVISDKDQSLMKILELGISLGQWIIIKSNQDEINPILNPILDKQIEIVNGAKTIRIGEKSLQYNEDFRLYICTNLSNPSYTPEIYVKLNIINFYVSYKALEEQMMGQIITYENPTIEQKKVELKEEINQSKQKLSQIENLILQTLSEQKDIQKTLEDTLLISQLAHSKSLVKEIEQVIKESEQTAKEIDEQREVYRPLAQIAISSYKSIQDLQPINIMYKYSLEWFQKLFAKGLENPNITTKNVEERIQIFGKLEQKLIFENVCMGLYEEHKLLYTFFICIRQEEKKNSFSLQEWEYFITKNHDFNEQDEYQKYKYNNIQQEQQSQEDICFEKNIQQFENFFKSNEPYENNDFFDILGLEGFQKLIVIKTFRKDKLPDSIKLYIKAKMGPEYIQYPSANLSIKQLFDYLFYQNYINQIIKHFLEYLYQISTYNTPLIFLLKEGSDPRSSFLKLVEELGMFKKYIIVSLGQGQEKLANEKIRHAQKRGYWILLENCHLCQNWLPNLESITTNFDSQLQKDYRLWITTAPNSNFPLEVLQNGIKIALQPPYGLRENLFQTLNTISDQDLEQTQQVDNYKKIIFSLCFFHSVIQDRRRYGPIGWNISYDFQIQDFLMCQMQIRDLIMKVDEEKQLIKQPSNNENSKQIEIPFQFLKKIVGYINYDGKITDSNDSKLLSIIIEKYINPEILKDGYLFSELDIYYQPAPTNLRNYLQYIRQLPSITNPTAFGLNQNADIKIGSETSDELVSYFQLLPNFDNENDKSRIDQSSLNDNSLEEIQQENNEKELKKRRNSSIQNKNSFSINFVEFQEQEVERIITYIRNKIPHQFDMDEILKKFPILYEDSMNNVIIQEAQRLKNQ</sequence>
<dbReference type="FunFam" id="3.40.50.300:FF:000063">
    <property type="entry name" value="dynein heavy chain 6, axonemal"/>
    <property type="match status" value="1"/>
</dbReference>
<dbReference type="FunFam" id="3.40.50.300:FF:000153">
    <property type="entry name" value="Dynein axonemal heavy chain 1"/>
    <property type="match status" value="1"/>
</dbReference>
<dbReference type="InterPro" id="IPR035706">
    <property type="entry name" value="AAA_9"/>
</dbReference>
<dbReference type="GO" id="GO:0005930">
    <property type="term" value="C:axoneme"/>
    <property type="evidence" value="ECO:0007669"/>
    <property type="project" value="UniProtKB-SubCell"/>
</dbReference>
<evidence type="ECO:0000256" key="2">
    <source>
        <dbReference type="ARBA" id="ARBA00008887"/>
    </source>
</evidence>
<evidence type="ECO:0000256" key="14">
    <source>
        <dbReference type="SAM" id="Coils"/>
    </source>
</evidence>
<evidence type="ECO:0000256" key="6">
    <source>
        <dbReference type="ARBA" id="ARBA00022741"/>
    </source>
</evidence>
<evidence type="ECO:0000256" key="8">
    <source>
        <dbReference type="ARBA" id="ARBA00023017"/>
    </source>
</evidence>
<evidence type="ECO:0000259" key="22">
    <source>
        <dbReference type="Pfam" id="PF18198"/>
    </source>
</evidence>
<dbReference type="InterPro" id="IPR024317">
    <property type="entry name" value="Dynein_heavy_chain_D4_dom"/>
</dbReference>
<protein>
    <submittedName>
        <fullName evidence="23">p-loop containing nucleoside triphosphate hydrolase</fullName>
    </submittedName>
</protein>
<proteinExistence type="inferred from homology"/>
<dbReference type="Pfam" id="PF12775">
    <property type="entry name" value="AAA_7"/>
    <property type="match status" value="1"/>
</dbReference>
<dbReference type="Gene3D" id="6.10.140.1060">
    <property type="match status" value="1"/>
</dbReference>
<dbReference type="GO" id="GO:0007018">
    <property type="term" value="P:microtubule-based movement"/>
    <property type="evidence" value="ECO:0007669"/>
    <property type="project" value="InterPro"/>
</dbReference>
<dbReference type="GO" id="GO:0008569">
    <property type="term" value="F:minus-end-directed microtubule motor activity"/>
    <property type="evidence" value="ECO:0007669"/>
    <property type="project" value="InterPro"/>
</dbReference>
<dbReference type="GO" id="GO:0051959">
    <property type="term" value="F:dynein light intermediate chain binding"/>
    <property type="evidence" value="ECO:0007669"/>
    <property type="project" value="InterPro"/>
</dbReference>
<dbReference type="Gene3D" id="1.10.8.710">
    <property type="match status" value="1"/>
</dbReference>
<dbReference type="PANTHER" id="PTHR22878:SF68">
    <property type="entry name" value="DYNEIN HEAVY CHAIN 6, AXONEMAL-LIKE"/>
    <property type="match status" value="1"/>
</dbReference>
<evidence type="ECO:0000256" key="12">
    <source>
        <dbReference type="ARBA" id="ARBA00023212"/>
    </source>
</evidence>
<evidence type="ECO:0000256" key="4">
    <source>
        <dbReference type="ARBA" id="ARBA00022701"/>
    </source>
</evidence>
<keyword evidence="8" id="KW-0243">Dynein</keyword>
<comment type="similarity">
    <text evidence="2">Belongs to the dynein heavy chain family.</text>
</comment>
<evidence type="ECO:0000256" key="3">
    <source>
        <dbReference type="ARBA" id="ARBA00022490"/>
    </source>
</evidence>
<dbReference type="InterPro" id="IPR035699">
    <property type="entry name" value="AAA_6"/>
</dbReference>
<dbReference type="Gene3D" id="1.20.58.1120">
    <property type="match status" value="1"/>
</dbReference>
<dbReference type="InterPro" id="IPR024743">
    <property type="entry name" value="Dynein_HC_stalk"/>
</dbReference>
<keyword evidence="23" id="KW-0378">Hydrolase</keyword>
<keyword evidence="5" id="KW-0677">Repeat</keyword>
<organism evidence="23 24">
    <name type="scientific">Pseudocohnilembus persalinus</name>
    <name type="common">Ciliate</name>
    <dbReference type="NCBI Taxonomy" id="266149"/>
    <lineage>
        <taxon>Eukaryota</taxon>
        <taxon>Sar</taxon>
        <taxon>Alveolata</taxon>
        <taxon>Ciliophora</taxon>
        <taxon>Intramacronucleata</taxon>
        <taxon>Oligohymenophorea</taxon>
        <taxon>Scuticociliatia</taxon>
        <taxon>Philasterida</taxon>
        <taxon>Pseudocohnilembidae</taxon>
        <taxon>Pseudocohnilembus</taxon>
    </lineage>
</organism>
<feature type="domain" description="Dynein heavy chain AAA lid" evidence="22">
    <location>
        <begin position="2228"/>
        <end position="2384"/>
    </location>
</feature>
<evidence type="ECO:0000256" key="10">
    <source>
        <dbReference type="ARBA" id="ARBA00023069"/>
    </source>
</evidence>
<feature type="compositionally biased region" description="Low complexity" evidence="15">
    <location>
        <begin position="249"/>
        <end position="260"/>
    </location>
</feature>
<keyword evidence="3" id="KW-0963">Cytoplasm</keyword>
<dbReference type="GO" id="GO:0030286">
    <property type="term" value="C:dynein complex"/>
    <property type="evidence" value="ECO:0007669"/>
    <property type="project" value="UniProtKB-KW"/>
</dbReference>
<dbReference type="Gene3D" id="1.20.920.30">
    <property type="match status" value="2"/>
</dbReference>
<evidence type="ECO:0000256" key="13">
    <source>
        <dbReference type="ARBA" id="ARBA00023273"/>
    </source>
</evidence>
<keyword evidence="9 14" id="KW-0175">Coiled coil</keyword>
<dbReference type="OrthoDB" id="424310at2759"/>
<dbReference type="Pfam" id="PF12781">
    <property type="entry name" value="AAA_9"/>
    <property type="match status" value="1"/>
</dbReference>
<dbReference type="Pfam" id="PF17852">
    <property type="entry name" value="Dynein_AAA_lid"/>
    <property type="match status" value="1"/>
</dbReference>
<evidence type="ECO:0000259" key="20">
    <source>
        <dbReference type="Pfam" id="PF12781"/>
    </source>
</evidence>
<dbReference type="InterPro" id="IPR041658">
    <property type="entry name" value="AAA_lid_11"/>
</dbReference>
<dbReference type="Gene3D" id="1.10.8.1220">
    <property type="match status" value="1"/>
</dbReference>
<feature type="coiled-coil region" evidence="14">
    <location>
        <begin position="1765"/>
        <end position="1792"/>
    </location>
</feature>
<dbReference type="InterPro" id="IPR043157">
    <property type="entry name" value="Dynein_AAA1S"/>
</dbReference>
<evidence type="ECO:0000256" key="9">
    <source>
        <dbReference type="ARBA" id="ARBA00023054"/>
    </source>
</evidence>
<dbReference type="InterPro" id="IPR041466">
    <property type="entry name" value="Dynein_AAA5_ext"/>
</dbReference>
<feature type="domain" description="Dynein heavy chain ATP-binding dynein motor region" evidence="20">
    <location>
        <begin position="1607"/>
        <end position="1826"/>
    </location>
</feature>
<dbReference type="Proteomes" id="UP000054937">
    <property type="component" value="Unassembled WGS sequence"/>
</dbReference>
<dbReference type="InParanoid" id="A0A0V0R5A7"/>
<keyword evidence="11" id="KW-0505">Motor protein</keyword>
<dbReference type="Gene3D" id="1.10.472.130">
    <property type="match status" value="1"/>
</dbReference>
<dbReference type="InterPro" id="IPR042219">
    <property type="entry name" value="AAA_lid_11_sf"/>
</dbReference>
<dbReference type="EMBL" id="LDAU01000044">
    <property type="protein sequence ID" value="KRX09660.1"/>
    <property type="molecule type" value="Genomic_DNA"/>
</dbReference>
<feature type="domain" description="Dynein heavy chain AAA 5 extension" evidence="21">
    <location>
        <begin position="617"/>
        <end position="688"/>
    </location>
</feature>
<dbReference type="SUPFAM" id="SSF52540">
    <property type="entry name" value="P-loop containing nucleoside triphosphate hydrolases"/>
    <property type="match status" value="3"/>
</dbReference>
<dbReference type="PANTHER" id="PTHR22878">
    <property type="entry name" value="DYNEIN HEAVY CHAIN 6, AXONEMAL-LIKE-RELATED"/>
    <property type="match status" value="1"/>
</dbReference>
<dbReference type="Pfam" id="PF12777">
    <property type="entry name" value="MT"/>
    <property type="match status" value="1"/>
</dbReference>
<accession>A0A0V0R5A7</accession>
<dbReference type="GO" id="GO:0005524">
    <property type="term" value="F:ATP binding"/>
    <property type="evidence" value="ECO:0007669"/>
    <property type="project" value="UniProtKB-KW"/>
</dbReference>
<evidence type="ECO:0000313" key="23">
    <source>
        <dbReference type="EMBL" id="KRX09660.1"/>
    </source>
</evidence>
<feature type="coiled-coil region" evidence="14">
    <location>
        <begin position="1239"/>
        <end position="1301"/>
    </location>
</feature>
<dbReference type="GO" id="GO:0045505">
    <property type="term" value="F:dynein intermediate chain binding"/>
    <property type="evidence" value="ECO:0007669"/>
    <property type="project" value="InterPro"/>
</dbReference>
<reference evidence="23 24" key="1">
    <citation type="journal article" date="2015" name="Sci. Rep.">
        <title>Genome of the facultative scuticociliatosis pathogen Pseudocohnilembus persalinus provides insight into its virulence through horizontal gene transfer.</title>
        <authorList>
            <person name="Xiong J."/>
            <person name="Wang G."/>
            <person name="Cheng J."/>
            <person name="Tian M."/>
            <person name="Pan X."/>
            <person name="Warren A."/>
            <person name="Jiang C."/>
            <person name="Yuan D."/>
            <person name="Miao W."/>
        </authorList>
    </citation>
    <scope>NUCLEOTIDE SEQUENCE [LARGE SCALE GENOMIC DNA]</scope>
    <source>
        <strain evidence="23">36N120E</strain>
    </source>
</reference>
<evidence type="ECO:0000256" key="15">
    <source>
        <dbReference type="SAM" id="MobiDB-lite"/>
    </source>
</evidence>
<feature type="coiled-coil region" evidence="14">
    <location>
        <begin position="1481"/>
        <end position="1543"/>
    </location>
</feature>
<evidence type="ECO:0000256" key="7">
    <source>
        <dbReference type="ARBA" id="ARBA00022840"/>
    </source>
</evidence>
<dbReference type="Pfam" id="PF12774">
    <property type="entry name" value="AAA_6"/>
    <property type="match status" value="2"/>
</dbReference>
<comment type="subcellular location">
    <subcellularLocation>
        <location evidence="1">Cytoplasm</location>
        <location evidence="1">Cytoskeleton</location>
        <location evidence="1">Cilium axoneme</location>
    </subcellularLocation>
</comment>
<dbReference type="GO" id="GO:0005874">
    <property type="term" value="C:microtubule"/>
    <property type="evidence" value="ECO:0007669"/>
    <property type="project" value="UniProtKB-KW"/>
</dbReference>
<evidence type="ECO:0000259" key="19">
    <source>
        <dbReference type="Pfam" id="PF12780"/>
    </source>
</evidence>
<keyword evidence="10" id="KW-0969">Cilium</keyword>
<keyword evidence="6" id="KW-0547">Nucleotide-binding</keyword>
<keyword evidence="4" id="KW-0493">Microtubule</keyword>
<feature type="region of interest" description="Disordered" evidence="15">
    <location>
        <begin position="249"/>
        <end position="271"/>
    </location>
</feature>
<keyword evidence="13" id="KW-0966">Cell projection</keyword>
<dbReference type="Pfam" id="PF12780">
    <property type="entry name" value="AAA_8"/>
    <property type="match status" value="1"/>
</dbReference>
<dbReference type="Pfam" id="PF03028">
    <property type="entry name" value="Dynein_heavy"/>
    <property type="match status" value="1"/>
</dbReference>
<feature type="domain" description="Dynein heavy chain region D6 P-loop" evidence="16">
    <location>
        <begin position="2085"/>
        <end position="2195"/>
    </location>
</feature>
<gene>
    <name evidence="23" type="ORF">PPERSA_02532</name>
</gene>
<evidence type="ECO:0000259" key="16">
    <source>
        <dbReference type="Pfam" id="PF03028"/>
    </source>
</evidence>
<dbReference type="GO" id="GO:0016787">
    <property type="term" value="F:hydrolase activity"/>
    <property type="evidence" value="ECO:0007669"/>
    <property type="project" value="UniProtKB-KW"/>
</dbReference>
<dbReference type="Gene3D" id="3.40.50.300">
    <property type="entry name" value="P-loop containing nucleotide triphosphate hydrolases"/>
    <property type="match status" value="7"/>
</dbReference>